<gene>
    <name evidence="2" type="ORF">ENJ51_05975</name>
</gene>
<evidence type="ECO:0000313" key="2">
    <source>
        <dbReference type="EMBL" id="HFC92344.1"/>
    </source>
</evidence>
<dbReference type="EMBL" id="DRMS01000227">
    <property type="protein sequence ID" value="HFC92344.1"/>
    <property type="molecule type" value="Genomic_DNA"/>
</dbReference>
<dbReference type="AlphaFoldDB" id="A0A7V2WV08"/>
<comment type="caution">
    <text evidence="2">The sequence shown here is derived from an EMBL/GenBank/DDBJ whole genome shotgun (WGS) entry which is preliminary data.</text>
</comment>
<protein>
    <submittedName>
        <fullName evidence="2">Uncharacterized protein</fullName>
    </submittedName>
</protein>
<dbReference type="Proteomes" id="UP000885750">
    <property type="component" value="Unassembled WGS sequence"/>
</dbReference>
<reference evidence="2" key="1">
    <citation type="journal article" date="2020" name="mSystems">
        <title>Genome- and Community-Level Interaction Insights into Carbon Utilization and Element Cycling Functions of Hydrothermarchaeota in Hydrothermal Sediment.</title>
        <authorList>
            <person name="Zhou Z."/>
            <person name="Liu Y."/>
            <person name="Xu W."/>
            <person name="Pan J."/>
            <person name="Luo Z.H."/>
            <person name="Li M."/>
        </authorList>
    </citation>
    <scope>NUCLEOTIDE SEQUENCE [LARGE SCALE GENOMIC DNA]</scope>
    <source>
        <strain evidence="2">HyVt-493</strain>
    </source>
</reference>
<sequence>MIKFKINRLILFFIFSTQTNATPKINENSHLYHVNKNIYSIKFDGGASLENEVYRLNFSPNDPNSLGESHEDLFRPISKSLRKIMNKKSTDNPFKNSFKKIYTAKNIAKRLQCPVKGVRLEIDNNATTKEWLIGFMASKCFNNKNLISKFGADSKIHQWILQQQANGNYRILMEAESELTYIENKNSYKGYKQIETAFSVKHTLPNYPLKCGAAQIRWEYAPDNHYHIKSVLYNISDCRSVYLYNNTDPNLIEAEWEISMKEKVIAAVNSWILPLEGQVPVKTKNLNYIIDRSNKDTQRNKHGLSNNELKAINSLLKR</sequence>
<organism evidence="2">
    <name type="scientific">Leucothrix mucor</name>
    <dbReference type="NCBI Taxonomy" id="45248"/>
    <lineage>
        <taxon>Bacteria</taxon>
        <taxon>Pseudomonadati</taxon>
        <taxon>Pseudomonadota</taxon>
        <taxon>Gammaproteobacteria</taxon>
        <taxon>Thiotrichales</taxon>
        <taxon>Thiotrichaceae</taxon>
        <taxon>Leucothrix</taxon>
    </lineage>
</organism>
<name>A0A7V2WV08_LEUMU</name>
<evidence type="ECO:0000256" key="1">
    <source>
        <dbReference type="SAM" id="SignalP"/>
    </source>
</evidence>
<feature type="chain" id="PRO_5030516430" evidence="1">
    <location>
        <begin position="22"/>
        <end position="318"/>
    </location>
</feature>
<proteinExistence type="predicted"/>
<feature type="signal peptide" evidence="1">
    <location>
        <begin position="1"/>
        <end position="21"/>
    </location>
</feature>
<keyword evidence="1" id="KW-0732">Signal</keyword>
<accession>A0A7V2WV08</accession>